<evidence type="ECO:0000313" key="3">
    <source>
        <dbReference type="Proteomes" id="UP000294919"/>
    </source>
</evidence>
<dbReference type="RefSeq" id="WP_132242773.1">
    <property type="nucleotide sequence ID" value="NZ_SLWV01000003.1"/>
</dbReference>
<feature type="transmembrane region" description="Helical" evidence="1">
    <location>
        <begin position="6"/>
        <end position="24"/>
    </location>
</feature>
<reference evidence="2 3" key="1">
    <citation type="submission" date="2019-03" db="EMBL/GenBank/DDBJ databases">
        <title>Genomic Encyclopedia of Type Strains, Phase IV (KMG-IV): sequencing the most valuable type-strain genomes for metagenomic binning, comparative biology and taxonomic classification.</title>
        <authorList>
            <person name="Goeker M."/>
        </authorList>
    </citation>
    <scope>NUCLEOTIDE SEQUENCE [LARGE SCALE GENOMIC DNA]</scope>
    <source>
        <strain evidence="2 3">DSM 102940</strain>
    </source>
</reference>
<name>A0A4V2SCE5_9FIRM</name>
<dbReference type="AlphaFoldDB" id="A0A4V2SCE5"/>
<keyword evidence="1" id="KW-1133">Transmembrane helix</keyword>
<gene>
    <name evidence="2" type="ORF">EV214_103121</name>
</gene>
<comment type="caution">
    <text evidence="2">The sequence shown here is derived from an EMBL/GenBank/DDBJ whole genome shotgun (WGS) entry which is preliminary data.</text>
</comment>
<keyword evidence="1" id="KW-0812">Transmembrane</keyword>
<dbReference type="EMBL" id="SLWV01000003">
    <property type="protein sequence ID" value="TCO79070.1"/>
    <property type="molecule type" value="Genomic_DNA"/>
</dbReference>
<accession>A0A4V2SCE5</accession>
<evidence type="ECO:0000313" key="2">
    <source>
        <dbReference type="EMBL" id="TCO79070.1"/>
    </source>
</evidence>
<evidence type="ECO:0008006" key="4">
    <source>
        <dbReference type="Google" id="ProtNLM"/>
    </source>
</evidence>
<keyword evidence="1" id="KW-0472">Membrane</keyword>
<proteinExistence type="predicted"/>
<dbReference type="Proteomes" id="UP000294919">
    <property type="component" value="Unassembled WGS sequence"/>
</dbReference>
<keyword evidence="3" id="KW-1185">Reference proteome</keyword>
<protein>
    <recommendedName>
        <fullName evidence="4">YtxH-like protein</fullName>
    </recommendedName>
</protein>
<evidence type="ECO:0000256" key="1">
    <source>
        <dbReference type="SAM" id="Phobius"/>
    </source>
</evidence>
<sequence length="60" mass="6894">MQNRFMSGMIAGGIIGATTGMYAYKRMSPRQRKMMMKRGRKMIKGAVNMIDMVQSMNMLR</sequence>
<organism evidence="2 3">
    <name type="scientific">Marinisporobacter balticus</name>
    <dbReference type="NCBI Taxonomy" id="2018667"/>
    <lineage>
        <taxon>Bacteria</taxon>
        <taxon>Bacillati</taxon>
        <taxon>Bacillota</taxon>
        <taxon>Clostridia</taxon>
        <taxon>Peptostreptococcales</taxon>
        <taxon>Thermotaleaceae</taxon>
        <taxon>Marinisporobacter</taxon>
    </lineage>
</organism>